<dbReference type="InterPro" id="IPR000209">
    <property type="entry name" value="Peptidase_S8/S53_dom"/>
</dbReference>
<evidence type="ECO:0000256" key="3">
    <source>
        <dbReference type="ARBA" id="ARBA00022825"/>
    </source>
</evidence>
<organism evidence="6 7">
    <name type="scientific">Nitrosomonas communis</name>
    <dbReference type="NCBI Taxonomy" id="44574"/>
    <lineage>
        <taxon>Bacteria</taxon>
        <taxon>Pseudomonadati</taxon>
        <taxon>Pseudomonadota</taxon>
        <taxon>Betaproteobacteria</taxon>
        <taxon>Nitrosomonadales</taxon>
        <taxon>Nitrosomonadaceae</taxon>
        <taxon>Nitrosomonas</taxon>
    </lineage>
</organism>
<evidence type="ECO:0000256" key="1">
    <source>
        <dbReference type="ARBA" id="ARBA00022670"/>
    </source>
</evidence>
<comment type="caution">
    <text evidence="4">Lacks conserved residue(s) required for the propagation of feature annotation.</text>
</comment>
<sequence>MESQREPKDEINDAMFDRPRVVIRFRDGIQLADRPDLEDQIEHTGIGPWKKLTEEFPGLKLSPVFTHFKGSDLQELTRRAMEMDPTYKPTNFSAFYYIDAPPETDLVALVKTLLRWNSVRAAYIDQAGPDPVVNAADDPRSVNQGYLDPSPDGIDAEYAWTFVGGDGAGQRFIDLERGWTLNHEDITAHGASLLHGTLLDSSRAHGTSVLGEICAVDNAVGCVGIVPNIASVDVVSYNGSTRPDAIFAAITNLTFGDVLLLEAQVYLNGTTLLGPIEAYDAEYEAIRLATALGIIVVEAGGNGTDNGSTPPLDMDTYTTLAGQAILNRDAANPDFRDSGAIIVTAASSTAPHTRLAYAPHGRRIDCYAWGQNINTLSSDAGGSTTAYTAGFGGTSGASPIITGAALAVQGRAEAQLGFRFSPRQIRAILSDPVMGTPSSATETTQIGVMPNLRNIFDTVFNTAPDIYIRDFVGDTGEPHTGAISASPDIILRPTAVANPQAGFGAGSGTENSATLGSTAEIGQDNYIYVRVLNQGGSPAANVEVTVFWSPVATLVTPDLWTLVGTTTLPNVPIGEQLTVSGAIVWHQADIPGPGHYCFVGLVGNAADPAPGPADFLNWDNFRRFIRENNNVTWRNFNVENNDPDVEDPTVPKGFKALKFLAPGTPDKARYMSLEVIGKLPDGAKAVLEVPLIFYELLHECHQLGMASIDRKRAVALIPVNPHGRMHFGEILFAIKSRTALRLLVQIPERHRKETYQIAVRQMWKCEEVGRVTWQLQLKQASKGMK</sequence>
<dbReference type="Gene3D" id="3.40.50.200">
    <property type="entry name" value="Peptidase S8/S53 domain"/>
    <property type="match status" value="1"/>
</dbReference>
<gene>
    <name evidence="6" type="ORF">SAMN05421882_10741</name>
</gene>
<name>A0A1H2ZEI6_9PROT</name>
<dbReference type="PROSITE" id="PS00138">
    <property type="entry name" value="SUBTILASE_SER"/>
    <property type="match status" value="1"/>
</dbReference>
<dbReference type="PROSITE" id="PS51892">
    <property type="entry name" value="SUBTILASE"/>
    <property type="match status" value="1"/>
</dbReference>
<dbReference type="InterPro" id="IPR036852">
    <property type="entry name" value="Peptidase_S8/S53_dom_sf"/>
</dbReference>
<accession>A0A1H2ZEI6</accession>
<evidence type="ECO:0000313" key="6">
    <source>
        <dbReference type="EMBL" id="SDX15912.1"/>
    </source>
</evidence>
<dbReference type="CDD" id="cd04843">
    <property type="entry name" value="Peptidases_S8_11"/>
    <property type="match status" value="1"/>
</dbReference>
<dbReference type="EMBL" id="FNNH01000074">
    <property type="protein sequence ID" value="SDX15912.1"/>
    <property type="molecule type" value="Genomic_DNA"/>
</dbReference>
<feature type="domain" description="Peptidase S8/S53" evidence="5">
    <location>
        <begin position="199"/>
        <end position="430"/>
    </location>
</feature>
<evidence type="ECO:0000259" key="5">
    <source>
        <dbReference type="Pfam" id="PF00082"/>
    </source>
</evidence>
<evidence type="ECO:0000313" key="7">
    <source>
        <dbReference type="Proteomes" id="UP000183454"/>
    </source>
</evidence>
<comment type="similarity">
    <text evidence="4">Belongs to the peptidase S8 family.</text>
</comment>
<dbReference type="InterPro" id="IPR015500">
    <property type="entry name" value="Peptidase_S8_subtilisin-rel"/>
</dbReference>
<dbReference type="GO" id="GO:0004252">
    <property type="term" value="F:serine-type endopeptidase activity"/>
    <property type="evidence" value="ECO:0007669"/>
    <property type="project" value="InterPro"/>
</dbReference>
<dbReference type="InterPro" id="IPR034073">
    <property type="entry name" value="Subtilisin_DY-like_dom"/>
</dbReference>
<keyword evidence="1" id="KW-0645">Protease</keyword>
<dbReference type="InterPro" id="IPR023828">
    <property type="entry name" value="Peptidase_S8_Ser-AS"/>
</dbReference>
<evidence type="ECO:0000256" key="4">
    <source>
        <dbReference type="PROSITE-ProRule" id="PRU01240"/>
    </source>
</evidence>
<dbReference type="PRINTS" id="PR00723">
    <property type="entry name" value="SUBTILISIN"/>
</dbReference>
<keyword evidence="3" id="KW-0720">Serine protease</keyword>
<dbReference type="Pfam" id="PF00082">
    <property type="entry name" value="Peptidase_S8"/>
    <property type="match status" value="1"/>
</dbReference>
<dbReference type="Proteomes" id="UP000183454">
    <property type="component" value="Unassembled WGS sequence"/>
</dbReference>
<dbReference type="AlphaFoldDB" id="A0A1H2ZEI6"/>
<dbReference type="InterPro" id="IPR013783">
    <property type="entry name" value="Ig-like_fold"/>
</dbReference>
<protein>
    <submittedName>
        <fullName evidence="6">Subtilase family protein</fullName>
    </submittedName>
</protein>
<keyword evidence="2" id="KW-0378">Hydrolase</keyword>
<dbReference type="Gene3D" id="2.60.40.10">
    <property type="entry name" value="Immunoglobulins"/>
    <property type="match status" value="1"/>
</dbReference>
<reference evidence="6 7" key="1">
    <citation type="submission" date="2016-10" db="EMBL/GenBank/DDBJ databases">
        <authorList>
            <person name="de Groot N.N."/>
        </authorList>
    </citation>
    <scope>NUCLEOTIDE SEQUENCE [LARGE SCALE GENOMIC DNA]</scope>
    <source>
        <strain evidence="6 7">Nm110</strain>
    </source>
</reference>
<dbReference type="GO" id="GO:0006508">
    <property type="term" value="P:proteolysis"/>
    <property type="evidence" value="ECO:0007669"/>
    <property type="project" value="UniProtKB-KW"/>
</dbReference>
<proteinExistence type="inferred from homology"/>
<dbReference type="SUPFAM" id="SSF52743">
    <property type="entry name" value="Subtilisin-like"/>
    <property type="match status" value="1"/>
</dbReference>
<evidence type="ECO:0000256" key="2">
    <source>
        <dbReference type="ARBA" id="ARBA00022801"/>
    </source>
</evidence>